<dbReference type="Proteomes" id="UP001218188">
    <property type="component" value="Unassembled WGS sequence"/>
</dbReference>
<feature type="non-terminal residue" evidence="1">
    <location>
        <position position="1"/>
    </location>
</feature>
<sequence>YGTKKRRTLTELIAVGFQLIKWDGVTSRPIVDVHGRIIAVLAGRPDDPSYVAAIQEAYAAMEEERKRAKFPATMRHHRRGAFPPLNTGFGYSKGQRVPSRMHNGEHSAIIQRLLGNTNVIRMATFGSAAFALWAPKVYEYYRSYDERLHAKVSGLERNFPKSIFAAAAFNFG</sequence>
<comment type="caution">
    <text evidence="1">The sequence shown here is derived from an EMBL/GenBank/DDBJ whole genome shotgun (WGS) entry which is preliminary data.</text>
</comment>
<protein>
    <submittedName>
        <fullName evidence="1">Uncharacterized protein</fullName>
    </submittedName>
</protein>
<organism evidence="1 2">
    <name type="scientific">Mycena alexandri</name>
    <dbReference type="NCBI Taxonomy" id="1745969"/>
    <lineage>
        <taxon>Eukaryota</taxon>
        <taxon>Fungi</taxon>
        <taxon>Dikarya</taxon>
        <taxon>Basidiomycota</taxon>
        <taxon>Agaricomycotina</taxon>
        <taxon>Agaricomycetes</taxon>
        <taxon>Agaricomycetidae</taxon>
        <taxon>Agaricales</taxon>
        <taxon>Marasmiineae</taxon>
        <taxon>Mycenaceae</taxon>
        <taxon>Mycena</taxon>
    </lineage>
</organism>
<feature type="non-terminal residue" evidence="1">
    <location>
        <position position="172"/>
    </location>
</feature>
<name>A0AAD6SM49_9AGAR</name>
<dbReference type="EMBL" id="JARJCM010000108">
    <property type="protein sequence ID" value="KAJ7028795.1"/>
    <property type="molecule type" value="Genomic_DNA"/>
</dbReference>
<keyword evidence="2" id="KW-1185">Reference proteome</keyword>
<evidence type="ECO:0000313" key="1">
    <source>
        <dbReference type="EMBL" id="KAJ7028795.1"/>
    </source>
</evidence>
<reference evidence="1" key="1">
    <citation type="submission" date="2023-03" db="EMBL/GenBank/DDBJ databases">
        <title>Massive genome expansion in bonnet fungi (Mycena s.s.) driven by repeated elements and novel gene families across ecological guilds.</title>
        <authorList>
            <consortium name="Lawrence Berkeley National Laboratory"/>
            <person name="Harder C.B."/>
            <person name="Miyauchi S."/>
            <person name="Viragh M."/>
            <person name="Kuo A."/>
            <person name="Thoen E."/>
            <person name="Andreopoulos B."/>
            <person name="Lu D."/>
            <person name="Skrede I."/>
            <person name="Drula E."/>
            <person name="Henrissat B."/>
            <person name="Morin E."/>
            <person name="Kohler A."/>
            <person name="Barry K."/>
            <person name="LaButti K."/>
            <person name="Morin E."/>
            <person name="Salamov A."/>
            <person name="Lipzen A."/>
            <person name="Mereny Z."/>
            <person name="Hegedus B."/>
            <person name="Baldrian P."/>
            <person name="Stursova M."/>
            <person name="Weitz H."/>
            <person name="Taylor A."/>
            <person name="Grigoriev I.V."/>
            <person name="Nagy L.G."/>
            <person name="Martin F."/>
            <person name="Kauserud H."/>
        </authorList>
    </citation>
    <scope>NUCLEOTIDE SEQUENCE</scope>
    <source>
        <strain evidence="1">CBHHK200</strain>
    </source>
</reference>
<dbReference type="AlphaFoldDB" id="A0AAD6SM49"/>
<accession>A0AAD6SM49</accession>
<proteinExistence type="predicted"/>
<evidence type="ECO:0000313" key="2">
    <source>
        <dbReference type="Proteomes" id="UP001218188"/>
    </source>
</evidence>
<gene>
    <name evidence="1" type="ORF">C8F04DRAFT_924844</name>
</gene>